<evidence type="ECO:0000259" key="10">
    <source>
        <dbReference type="Pfam" id="PF25944"/>
    </source>
</evidence>
<dbReference type="RefSeq" id="WP_220636956.1">
    <property type="nucleotide sequence ID" value="NZ_CAJQUM010000001.1"/>
</dbReference>
<feature type="domain" description="Multidrug resistance protein MdtA-like C-terminal permuted SH3" evidence="11">
    <location>
        <begin position="308"/>
        <end position="366"/>
    </location>
</feature>
<dbReference type="PANTHER" id="PTHR30469">
    <property type="entry name" value="MULTIDRUG RESISTANCE PROTEIN MDTA"/>
    <property type="match status" value="1"/>
</dbReference>
<dbReference type="Proteomes" id="UP000742786">
    <property type="component" value="Unassembled WGS sequence"/>
</dbReference>
<feature type="domain" description="Multidrug resistance protein MdtA-like barrel-sandwich hybrid" evidence="9">
    <location>
        <begin position="75"/>
        <end position="216"/>
    </location>
</feature>
<dbReference type="NCBIfam" id="TIGR01730">
    <property type="entry name" value="RND_mfp"/>
    <property type="match status" value="1"/>
</dbReference>
<dbReference type="Pfam" id="PF25967">
    <property type="entry name" value="RND-MFP_C"/>
    <property type="match status" value="1"/>
</dbReference>
<dbReference type="InterPro" id="IPR058625">
    <property type="entry name" value="MdtA-like_BSH"/>
</dbReference>
<dbReference type="InterPro" id="IPR006143">
    <property type="entry name" value="RND_pump_MFP"/>
</dbReference>
<comment type="caution">
    <text evidence="12">The sequence shown here is derived from an EMBL/GenBank/DDBJ whole genome shotgun (WGS) entry which is preliminary data.</text>
</comment>
<gene>
    <name evidence="12" type="primary">mdtA</name>
    <name evidence="12" type="ORF">GTOL_13071</name>
</gene>
<dbReference type="Pfam" id="PF25876">
    <property type="entry name" value="HH_MFP_RND"/>
    <property type="match status" value="1"/>
</dbReference>
<dbReference type="Pfam" id="PF25917">
    <property type="entry name" value="BSH_RND"/>
    <property type="match status" value="1"/>
</dbReference>
<dbReference type="InterPro" id="IPR058624">
    <property type="entry name" value="MdtA-like_HH"/>
</dbReference>
<accession>A0A916JA69</accession>
<comment type="similarity">
    <text evidence="2">Belongs to the membrane fusion protein (MFP) (TC 8.A.1) family.</text>
</comment>
<dbReference type="GO" id="GO:0030313">
    <property type="term" value="C:cell envelope"/>
    <property type="evidence" value="ECO:0007669"/>
    <property type="project" value="UniProtKB-SubCell"/>
</dbReference>
<dbReference type="GO" id="GO:0015562">
    <property type="term" value="F:efflux transmembrane transporter activity"/>
    <property type="evidence" value="ECO:0007669"/>
    <property type="project" value="TreeGrafter"/>
</dbReference>
<evidence type="ECO:0000313" key="13">
    <source>
        <dbReference type="Proteomes" id="UP000742786"/>
    </source>
</evidence>
<reference evidence="12" key="1">
    <citation type="submission" date="2021-04" db="EMBL/GenBank/DDBJ databases">
        <authorList>
            <person name="Hornung B."/>
        </authorList>
    </citation>
    <scope>NUCLEOTIDE SEQUENCE</scope>
    <source>
        <strain evidence="12">G5G6</strain>
    </source>
</reference>
<evidence type="ECO:0000259" key="8">
    <source>
        <dbReference type="Pfam" id="PF25876"/>
    </source>
</evidence>
<evidence type="ECO:0000256" key="5">
    <source>
        <dbReference type="ARBA" id="ARBA00022519"/>
    </source>
</evidence>
<dbReference type="EMBL" id="CAJQUM010000001">
    <property type="protein sequence ID" value="CAG4885188.1"/>
    <property type="molecule type" value="Genomic_DNA"/>
</dbReference>
<name>A0A916JA69_9PROT</name>
<dbReference type="GO" id="GO:1990281">
    <property type="term" value="C:efflux pump complex"/>
    <property type="evidence" value="ECO:0007669"/>
    <property type="project" value="TreeGrafter"/>
</dbReference>
<evidence type="ECO:0000256" key="6">
    <source>
        <dbReference type="ARBA" id="ARBA00023136"/>
    </source>
</evidence>
<dbReference type="Pfam" id="PF25944">
    <property type="entry name" value="Beta-barrel_RND"/>
    <property type="match status" value="1"/>
</dbReference>
<sequence length="391" mass="41952">MDNRSSPLSKQHWLRRGAFLLAIAVVAWFAWRNYIEAVPAAPKVAPAVSATLVRVAREDVPNFLIGVGTVQALATVTVRTRVDGQLDRVDYVEGQDVKVGQMLAQLDTRSLRAQLEQVQAQKAKEEAQLANARLDLGRYQQLIKEDATSQQTLDTQRALVAQLQAAVQTDEAQIHYAQVKLGYATITAPLAGRVGARLVDPGNIVHASDANGLVVINQIDPISVVFTLPGDTVQAINGARQGAHKLPVLAYAREGDTLLARGELVLVNNQIDVASGTVLLKARFANPKHMLWPGQYVNVRLQLGEHKQALTVPAPVVQRSQAGIYAYVIHGDGKAEMRPIEVLQIQDDKAVVAKGLQAGETVVLEGQYKIKPGGSVVAGPGAAAAATGARR</sequence>
<evidence type="ECO:0000256" key="1">
    <source>
        <dbReference type="ARBA" id="ARBA00004236"/>
    </source>
</evidence>
<evidence type="ECO:0000256" key="2">
    <source>
        <dbReference type="ARBA" id="ARBA00009477"/>
    </source>
</evidence>
<keyword evidence="7" id="KW-0175">Coiled coil</keyword>
<dbReference type="AlphaFoldDB" id="A0A916JA69"/>
<keyword evidence="6" id="KW-0472">Membrane</keyword>
<dbReference type="SUPFAM" id="SSF111369">
    <property type="entry name" value="HlyD-like secretion proteins"/>
    <property type="match status" value="1"/>
</dbReference>
<evidence type="ECO:0000256" key="4">
    <source>
        <dbReference type="ARBA" id="ARBA00022475"/>
    </source>
</evidence>
<comment type="subcellular location">
    <subcellularLocation>
        <location evidence="1">Cell membrane</location>
    </subcellularLocation>
</comment>
<dbReference type="Gene3D" id="2.40.50.100">
    <property type="match status" value="1"/>
</dbReference>
<keyword evidence="5" id="KW-0997">Cell inner membrane</keyword>
<keyword evidence="13" id="KW-1185">Reference proteome</keyword>
<dbReference type="Gene3D" id="1.10.287.470">
    <property type="entry name" value="Helix hairpin bin"/>
    <property type="match status" value="1"/>
</dbReference>
<feature type="domain" description="Multidrug resistance protein MdtA-like beta-barrel" evidence="10">
    <location>
        <begin position="221"/>
        <end position="304"/>
    </location>
</feature>
<keyword evidence="4" id="KW-1003">Cell membrane</keyword>
<dbReference type="InterPro" id="IPR058626">
    <property type="entry name" value="MdtA-like_b-barrel"/>
</dbReference>
<dbReference type="Gene3D" id="2.40.30.170">
    <property type="match status" value="1"/>
</dbReference>
<dbReference type="InterPro" id="IPR058627">
    <property type="entry name" value="MdtA-like_C"/>
</dbReference>
<keyword evidence="3" id="KW-0813">Transport</keyword>
<feature type="coiled-coil region" evidence="7">
    <location>
        <begin position="108"/>
        <end position="142"/>
    </location>
</feature>
<evidence type="ECO:0000313" key="12">
    <source>
        <dbReference type="EMBL" id="CAG4885188.1"/>
    </source>
</evidence>
<organism evidence="12 13">
    <name type="scientific">Georgfuchsia toluolica</name>
    <dbReference type="NCBI Taxonomy" id="424218"/>
    <lineage>
        <taxon>Bacteria</taxon>
        <taxon>Pseudomonadati</taxon>
        <taxon>Pseudomonadota</taxon>
        <taxon>Betaproteobacteria</taxon>
        <taxon>Nitrosomonadales</taxon>
        <taxon>Sterolibacteriaceae</taxon>
        <taxon>Georgfuchsia</taxon>
    </lineage>
</organism>
<evidence type="ECO:0000256" key="3">
    <source>
        <dbReference type="ARBA" id="ARBA00022448"/>
    </source>
</evidence>
<dbReference type="Gene3D" id="2.40.420.20">
    <property type="match status" value="1"/>
</dbReference>
<feature type="domain" description="Multidrug resistance protein MdtA-like alpha-helical hairpin" evidence="8">
    <location>
        <begin position="114"/>
        <end position="184"/>
    </location>
</feature>
<dbReference type="FunFam" id="2.40.420.20:FF:000001">
    <property type="entry name" value="Efflux RND transporter periplasmic adaptor subunit"/>
    <property type="match status" value="1"/>
</dbReference>
<dbReference type="PANTHER" id="PTHR30469:SF12">
    <property type="entry name" value="MULTIDRUG RESISTANCE PROTEIN MDTA"/>
    <property type="match status" value="1"/>
</dbReference>
<proteinExistence type="inferred from homology"/>
<evidence type="ECO:0000256" key="7">
    <source>
        <dbReference type="SAM" id="Coils"/>
    </source>
</evidence>
<evidence type="ECO:0000259" key="9">
    <source>
        <dbReference type="Pfam" id="PF25917"/>
    </source>
</evidence>
<evidence type="ECO:0000259" key="11">
    <source>
        <dbReference type="Pfam" id="PF25967"/>
    </source>
</evidence>
<protein>
    <submittedName>
        <fullName evidence="12">Multidrug resistance protein MdtA</fullName>
    </submittedName>
</protein>